<dbReference type="EMBL" id="KV453849">
    <property type="protein sequence ID" value="ODV86927.1"/>
    <property type="molecule type" value="Genomic_DNA"/>
</dbReference>
<dbReference type="GO" id="GO:0005524">
    <property type="term" value="F:ATP binding"/>
    <property type="evidence" value="ECO:0007669"/>
    <property type="project" value="UniProtKB-KW"/>
</dbReference>
<keyword evidence="3" id="KW-0813">Transport</keyword>
<dbReference type="GO" id="GO:0005886">
    <property type="term" value="C:plasma membrane"/>
    <property type="evidence" value="ECO:0007669"/>
    <property type="project" value="TreeGrafter"/>
</dbReference>
<evidence type="ECO:0008006" key="15">
    <source>
        <dbReference type="Google" id="ProtNLM"/>
    </source>
</evidence>
<organism evidence="13 14">
    <name type="scientific">[Candida] arabinofermentans NRRL YB-2248</name>
    <dbReference type="NCBI Taxonomy" id="983967"/>
    <lineage>
        <taxon>Eukaryota</taxon>
        <taxon>Fungi</taxon>
        <taxon>Dikarya</taxon>
        <taxon>Ascomycota</taxon>
        <taxon>Saccharomycotina</taxon>
        <taxon>Pichiomycetes</taxon>
        <taxon>Pichiales</taxon>
        <taxon>Pichiaceae</taxon>
        <taxon>Ogataea</taxon>
        <taxon>Ogataea/Candida clade</taxon>
    </lineage>
</organism>
<name>A0A1E4T581_9ASCO</name>
<feature type="transmembrane region" description="Helical" evidence="10">
    <location>
        <begin position="857"/>
        <end position="879"/>
    </location>
</feature>
<feature type="transmembrane region" description="Helical" evidence="10">
    <location>
        <begin position="271"/>
        <end position="295"/>
    </location>
</feature>
<dbReference type="GO" id="GO:0016887">
    <property type="term" value="F:ATP hydrolysis activity"/>
    <property type="evidence" value="ECO:0007669"/>
    <property type="project" value="InterPro"/>
</dbReference>
<feature type="transmembrane region" description="Helical" evidence="10">
    <location>
        <begin position="383"/>
        <end position="406"/>
    </location>
</feature>
<evidence type="ECO:0000259" key="11">
    <source>
        <dbReference type="PROSITE" id="PS50893"/>
    </source>
</evidence>
<evidence type="ECO:0000313" key="13">
    <source>
        <dbReference type="EMBL" id="ODV86927.1"/>
    </source>
</evidence>
<dbReference type="GO" id="GO:0008559">
    <property type="term" value="F:ABC-type xenobiotic transporter activity"/>
    <property type="evidence" value="ECO:0007669"/>
    <property type="project" value="TreeGrafter"/>
</dbReference>
<feature type="domain" description="ABC transmembrane type-1" evidence="12">
    <location>
        <begin position="823"/>
        <end position="1099"/>
    </location>
</feature>
<dbReference type="InterPro" id="IPR027417">
    <property type="entry name" value="P-loop_NTPase"/>
</dbReference>
<feature type="domain" description="ABC transporter" evidence="11">
    <location>
        <begin position="1137"/>
        <end position="1383"/>
    </location>
</feature>
<evidence type="ECO:0000256" key="8">
    <source>
        <dbReference type="ARBA" id="ARBA00023136"/>
    </source>
</evidence>
<evidence type="ECO:0000256" key="3">
    <source>
        <dbReference type="ARBA" id="ARBA00022448"/>
    </source>
</evidence>
<feature type="transmembrane region" description="Helical" evidence="10">
    <location>
        <begin position="936"/>
        <end position="955"/>
    </location>
</feature>
<keyword evidence="7 10" id="KW-1133">Transmembrane helix</keyword>
<dbReference type="SUPFAM" id="SSF52540">
    <property type="entry name" value="P-loop containing nucleoside triphosphate hydrolases"/>
    <property type="match status" value="2"/>
</dbReference>
<keyword evidence="8 10" id="KW-0472">Membrane</keyword>
<dbReference type="InterPro" id="IPR017871">
    <property type="entry name" value="ABC_transporter-like_CS"/>
</dbReference>
<comment type="similarity">
    <text evidence="2">Belongs to the ABC transporter superfamily. ABCC family. Conjugate transporter (TC 3.A.1.208) subfamily.</text>
</comment>
<feature type="transmembrane region" description="Helical" evidence="10">
    <location>
        <begin position="1072"/>
        <end position="1091"/>
    </location>
</feature>
<evidence type="ECO:0000256" key="7">
    <source>
        <dbReference type="ARBA" id="ARBA00022989"/>
    </source>
</evidence>
<sequence length="1394" mass="157693">MADDNHDKLEQLERGDPKKLVLQKRTFTFLFSKEVPPLPTQSERVVFPHTHANILSRVLFSWMFPMMKVGYKRTILPNDLYLLEEDMTIEYMYAKFKTLFDKDVTKLQAIHIENKLKERGEDAESSTVEPEEDLDDFQIPLKVLVKNLYLTFWFDYTKSWFIKSASDIAGALSPLLQKQLINFVEKRAYGVDEPIRKGVGYALGCSFFVLFIGITINHFFYHSMTTGAKVKAVLTKAMLEKGFKLSAKGHHDFPVGKVNSLLGTDLSRIDFAIGFFPFLLVFPIPVTICIVLLIINIGVSALVGIGLFVVVIGGLGSCMRFMFRFRKGANYYTDRRVNLVKELLKNFKTVKFYSWEDAYEANLSEARNKEMNYIFKLQSLRNVMASGTMTLPTVSSMVAFLVLYGLNSSRSVGSIFSSLTLFQVLAQQFMLVPMALALTTDMAVGLRRVCEYLSCSEIDEKAEVFEKIQDPSLALKVDHATFQWRTFEYEEEEDPTNASSSHTDSDPDVDERKLSFPDDSISSQIKETEGEKLEETKFAGLVDISLEIKKGEFIVVTGSIGSGKSSLLSAISGFMPKVEGTIAVDGDMLLCGYPWVQNATVRDNILFGLEYDKVKYEKVINACSLRSDFNQLPGGDMSEIGERGITLSGGQKARINLARAVYADKDIILLDDVLSAVDAKVGKHIMEECIMGLLGSKTRVLATHQLSLIGSADRILFMNGDGSIDLGTFKELSEKNSAFVKLMEFSKQSEEDEEEEVAEEEIKFNEEQYIQRSQTAAMSMKDEEPEGKLVKDEEQAVNGIQWEVYKTYLNLGSGIFKVFYIPLVLMMMILATFFQLFTNTWLSFWTSNKFPGRSDGFYIGLYVMFCMLYVIFLSIEFYLMVYFTTNASRNLNVLASSRLLHAPMVFLDTSPLGRILNRFTKDTDVLDNEILEQIKMFFFSFCNICGVVILCIIYLPWFAIAVPVLVLMYYAVASFYQASSREVKRIEATKRSFVYSHFNETLDGMNTIKAYKATERFLDANNQFLNNQNEAYYVTIANQRWLAISLDMIATAFALLISLLCCFRVFHVSGSSTGLLLSYVLTIAGTLSIMLRSLTQVENEMNSVERLKFYAKDLAQEAAYRIPERDPAPSWPEHGAIEFQHVSMKYRPELPYILKDLNMYIKPNEKIGVCGRTGAGKSSLMACLYRVTEPEGNIFIDDVDISKLGLHALRSKLSIIPQDPVLFTGTIRSNLDPFMQKSDDELWSALRRSNLIEENLLERVKMQTKADDDLHKFHLDQSVEDDGSNFSLGERQLLALARALVRAAKILILDEATSSVDYETDAKIQKTIVNEFSNCTILCIAHRLKTIVNYDRILTLENGAAVEFDTPLNLYNKKDGLFRSMCDKSGIKRADIGA</sequence>
<dbReference type="FunFam" id="3.40.50.300:FF:001750">
    <property type="entry name" value="ATP-binding cassette transporter"/>
    <property type="match status" value="1"/>
</dbReference>
<dbReference type="Pfam" id="PF00664">
    <property type="entry name" value="ABC_membrane"/>
    <property type="match status" value="2"/>
</dbReference>
<dbReference type="SUPFAM" id="SSF90123">
    <property type="entry name" value="ABC transporter transmembrane region"/>
    <property type="match status" value="2"/>
</dbReference>
<comment type="subcellular location">
    <subcellularLocation>
        <location evidence="1">Membrane</location>
        <topology evidence="1">Multi-pass membrane protein</topology>
    </subcellularLocation>
</comment>
<dbReference type="FunFam" id="1.20.1560.10:FF:000010">
    <property type="entry name" value="Multidrug resistance-associated ABC transporter"/>
    <property type="match status" value="1"/>
</dbReference>
<keyword evidence="5" id="KW-0547">Nucleotide-binding</keyword>
<dbReference type="Pfam" id="PF00005">
    <property type="entry name" value="ABC_tran"/>
    <property type="match status" value="2"/>
</dbReference>
<dbReference type="InterPro" id="IPR003439">
    <property type="entry name" value="ABC_transporter-like_ATP-bd"/>
</dbReference>
<dbReference type="PROSITE" id="PS50929">
    <property type="entry name" value="ABC_TM1F"/>
    <property type="match status" value="2"/>
</dbReference>
<feature type="transmembrane region" description="Helical" evidence="10">
    <location>
        <begin position="818"/>
        <end position="837"/>
    </location>
</feature>
<proteinExistence type="inferred from homology"/>
<dbReference type="PANTHER" id="PTHR24223:SF456">
    <property type="entry name" value="MULTIDRUG RESISTANCE-ASSOCIATED PROTEIN LETHAL(2)03659"/>
    <property type="match status" value="1"/>
</dbReference>
<dbReference type="InterPro" id="IPR003593">
    <property type="entry name" value="AAA+_ATPase"/>
</dbReference>
<evidence type="ECO:0000256" key="6">
    <source>
        <dbReference type="ARBA" id="ARBA00022840"/>
    </source>
</evidence>
<feature type="transmembrane region" description="Helical" evidence="10">
    <location>
        <begin position="412"/>
        <end position="438"/>
    </location>
</feature>
<dbReference type="CDD" id="cd18597">
    <property type="entry name" value="ABC_6TM_YOR1_D1_like"/>
    <property type="match status" value="1"/>
</dbReference>
<evidence type="ECO:0000256" key="5">
    <source>
        <dbReference type="ARBA" id="ARBA00022741"/>
    </source>
</evidence>
<evidence type="ECO:0000313" key="14">
    <source>
        <dbReference type="Proteomes" id="UP000094801"/>
    </source>
</evidence>
<dbReference type="Proteomes" id="UP000094801">
    <property type="component" value="Unassembled WGS sequence"/>
</dbReference>
<evidence type="ECO:0000256" key="2">
    <source>
        <dbReference type="ARBA" id="ARBA00009726"/>
    </source>
</evidence>
<dbReference type="InterPro" id="IPR011527">
    <property type="entry name" value="ABC1_TM_dom"/>
</dbReference>
<evidence type="ECO:0000256" key="10">
    <source>
        <dbReference type="SAM" id="Phobius"/>
    </source>
</evidence>
<protein>
    <recommendedName>
        <fullName evidence="15">Oligomycin resistance ATP-dependent permease YOR1</fullName>
    </recommendedName>
</protein>
<dbReference type="CDD" id="cd18606">
    <property type="entry name" value="ABC_6TM_YOR1_D2_like"/>
    <property type="match status" value="1"/>
</dbReference>
<reference evidence="14" key="1">
    <citation type="submission" date="2016-04" db="EMBL/GenBank/DDBJ databases">
        <title>Comparative genomics of biotechnologically important yeasts.</title>
        <authorList>
            <consortium name="DOE Joint Genome Institute"/>
            <person name="Riley R."/>
            <person name="Haridas S."/>
            <person name="Wolfe K.H."/>
            <person name="Lopes M.R."/>
            <person name="Hittinger C.T."/>
            <person name="Goker M."/>
            <person name="Salamov A."/>
            <person name="Wisecaver J."/>
            <person name="Long T.M."/>
            <person name="Aerts A.L."/>
            <person name="Barry K."/>
            <person name="Choi C."/>
            <person name="Clum A."/>
            <person name="Coughlan A.Y."/>
            <person name="Deshpande S."/>
            <person name="Douglass A.P."/>
            <person name="Hanson S.J."/>
            <person name="Klenk H.-P."/>
            <person name="Labutti K."/>
            <person name="Lapidus A."/>
            <person name="Lindquist E."/>
            <person name="Lipzen A."/>
            <person name="Meier-Kolthoff J.P."/>
            <person name="Ohm R.A."/>
            <person name="Otillar R.P."/>
            <person name="Pangilinan J."/>
            <person name="Peng Y."/>
            <person name="Rokas A."/>
            <person name="Rosa C.A."/>
            <person name="Scheuner C."/>
            <person name="Sibirny A.A."/>
            <person name="Slot J.C."/>
            <person name="Stielow J.B."/>
            <person name="Sun H."/>
            <person name="Kurtzman C.P."/>
            <person name="Blackwell M."/>
            <person name="Grigoriev I.V."/>
            <person name="Jeffries T.W."/>
        </authorList>
    </citation>
    <scope>NUCLEOTIDE SEQUENCE [LARGE SCALE GENOMIC DNA]</scope>
    <source>
        <strain evidence="14">NRRL YB-2248</strain>
    </source>
</reference>
<dbReference type="PROSITE" id="PS00211">
    <property type="entry name" value="ABC_TRANSPORTER_1"/>
    <property type="match status" value="2"/>
</dbReference>
<gene>
    <name evidence="13" type="ORF">CANARDRAFT_6494</name>
</gene>
<evidence type="ECO:0000256" key="9">
    <source>
        <dbReference type="SAM" id="MobiDB-lite"/>
    </source>
</evidence>
<keyword evidence="6" id="KW-0067">ATP-binding</keyword>
<keyword evidence="4 10" id="KW-0812">Transmembrane</keyword>
<dbReference type="OrthoDB" id="6500128at2759"/>
<dbReference type="Gene3D" id="1.20.1560.10">
    <property type="entry name" value="ABC transporter type 1, transmembrane domain"/>
    <property type="match status" value="2"/>
</dbReference>
<dbReference type="CDD" id="cd03250">
    <property type="entry name" value="ABCC_MRP_domain1"/>
    <property type="match status" value="1"/>
</dbReference>
<dbReference type="PROSITE" id="PS50893">
    <property type="entry name" value="ABC_TRANSPORTER_2"/>
    <property type="match status" value="2"/>
</dbReference>
<evidence type="ECO:0000256" key="4">
    <source>
        <dbReference type="ARBA" id="ARBA00022692"/>
    </source>
</evidence>
<dbReference type="Gene3D" id="3.40.50.300">
    <property type="entry name" value="P-loop containing nucleotide triphosphate hydrolases"/>
    <property type="match status" value="2"/>
</dbReference>
<dbReference type="CDD" id="cd03244">
    <property type="entry name" value="ABCC_MRP_domain2"/>
    <property type="match status" value="1"/>
</dbReference>
<dbReference type="SMART" id="SM00382">
    <property type="entry name" value="AAA"/>
    <property type="match status" value="2"/>
</dbReference>
<evidence type="ECO:0000259" key="12">
    <source>
        <dbReference type="PROSITE" id="PS50929"/>
    </source>
</evidence>
<feature type="transmembrane region" description="Helical" evidence="10">
    <location>
        <begin position="301"/>
        <end position="323"/>
    </location>
</feature>
<feature type="transmembrane region" description="Helical" evidence="10">
    <location>
        <begin position="199"/>
        <end position="221"/>
    </location>
</feature>
<dbReference type="FunFam" id="3.40.50.300:FF:000565">
    <property type="entry name" value="ABC bile acid transporter"/>
    <property type="match status" value="1"/>
</dbReference>
<keyword evidence="14" id="KW-1185">Reference proteome</keyword>
<feature type="domain" description="ABC transporter" evidence="11">
    <location>
        <begin position="525"/>
        <end position="745"/>
    </location>
</feature>
<dbReference type="InterPro" id="IPR050173">
    <property type="entry name" value="ABC_transporter_C-like"/>
</dbReference>
<feature type="domain" description="ABC transmembrane type-1" evidence="12">
    <location>
        <begin position="165"/>
        <end position="441"/>
    </location>
</feature>
<accession>A0A1E4T581</accession>
<feature type="region of interest" description="Disordered" evidence="9">
    <location>
        <begin position="489"/>
        <end position="516"/>
    </location>
</feature>
<evidence type="ECO:0000256" key="1">
    <source>
        <dbReference type="ARBA" id="ARBA00004141"/>
    </source>
</evidence>
<dbReference type="InterPro" id="IPR036640">
    <property type="entry name" value="ABC1_TM_sf"/>
</dbReference>
<feature type="transmembrane region" description="Helical" evidence="10">
    <location>
        <begin position="1041"/>
        <end position="1066"/>
    </location>
</feature>
<dbReference type="PANTHER" id="PTHR24223">
    <property type="entry name" value="ATP-BINDING CASSETTE SUB-FAMILY C"/>
    <property type="match status" value="1"/>
</dbReference>
<dbReference type="STRING" id="983967.A0A1E4T581"/>